<evidence type="ECO:0000313" key="4">
    <source>
        <dbReference type="Proteomes" id="UP000001058"/>
    </source>
</evidence>
<dbReference type="EMBL" id="GL378411">
    <property type="protein sequence ID" value="EFJ40595.1"/>
    <property type="molecule type" value="Genomic_DNA"/>
</dbReference>
<dbReference type="GeneID" id="9620917"/>
<feature type="compositionally biased region" description="Low complexity" evidence="1">
    <location>
        <begin position="399"/>
        <end position="412"/>
    </location>
</feature>
<dbReference type="Proteomes" id="UP000001058">
    <property type="component" value="Unassembled WGS sequence"/>
</dbReference>
<dbReference type="OrthoDB" id="1885051at2759"/>
<dbReference type="KEGG" id="vcn:VOLCADRAFT_121703"/>
<evidence type="ECO:0000256" key="2">
    <source>
        <dbReference type="SAM" id="SignalP"/>
    </source>
</evidence>
<proteinExistence type="predicted"/>
<reference evidence="3 4" key="1">
    <citation type="journal article" date="2010" name="Science">
        <title>Genomic analysis of organismal complexity in the multicellular green alga Volvox carteri.</title>
        <authorList>
            <person name="Prochnik S.E."/>
            <person name="Umen J."/>
            <person name="Nedelcu A.M."/>
            <person name="Hallmann A."/>
            <person name="Miller S.M."/>
            <person name="Nishii I."/>
            <person name="Ferris P."/>
            <person name="Kuo A."/>
            <person name="Mitros T."/>
            <person name="Fritz-Laylin L.K."/>
            <person name="Hellsten U."/>
            <person name="Chapman J."/>
            <person name="Simakov O."/>
            <person name="Rensing S.A."/>
            <person name="Terry A."/>
            <person name="Pangilinan J."/>
            <person name="Kapitonov V."/>
            <person name="Jurka J."/>
            <person name="Salamov A."/>
            <person name="Shapiro H."/>
            <person name="Schmutz J."/>
            <person name="Grimwood J."/>
            <person name="Lindquist E."/>
            <person name="Lucas S."/>
            <person name="Grigoriev I.V."/>
            <person name="Schmitt R."/>
            <person name="Kirk D."/>
            <person name="Rokhsar D.S."/>
        </authorList>
    </citation>
    <scope>NUCLEOTIDE SEQUENCE [LARGE SCALE GENOMIC DNA]</scope>
    <source>
        <strain evidence="4">f. Nagariensis / Eve</strain>
    </source>
</reference>
<dbReference type="InParanoid" id="D8UI17"/>
<keyword evidence="2" id="KW-0732">Signal</keyword>
<name>D8UI17_VOLCA</name>
<dbReference type="PROSITE" id="PS51257">
    <property type="entry name" value="PROKAR_LIPOPROTEIN"/>
    <property type="match status" value="1"/>
</dbReference>
<keyword evidence="4" id="KW-1185">Reference proteome</keyword>
<dbReference type="eggNOG" id="ENOG502QQ68">
    <property type="taxonomic scope" value="Eukaryota"/>
</dbReference>
<feature type="compositionally biased region" description="Pro residues" evidence="1">
    <location>
        <begin position="320"/>
        <end position="382"/>
    </location>
</feature>
<dbReference type="STRING" id="3068.D8UI17"/>
<evidence type="ECO:0008006" key="5">
    <source>
        <dbReference type="Google" id="ProtNLM"/>
    </source>
</evidence>
<feature type="chain" id="PRO_5003124538" description="Pherophorin domain-containing protein" evidence="2">
    <location>
        <begin position="26"/>
        <end position="424"/>
    </location>
</feature>
<feature type="compositionally biased region" description="Basic and acidic residues" evidence="1">
    <location>
        <begin position="413"/>
        <end position="424"/>
    </location>
</feature>
<gene>
    <name evidence="3" type="ORF">VOLCADRAFT_121703</name>
</gene>
<dbReference type="PANTHER" id="PTHR46345">
    <property type="entry name" value="INVERTED FORMIN-2"/>
    <property type="match status" value="1"/>
</dbReference>
<evidence type="ECO:0000313" key="3">
    <source>
        <dbReference type="EMBL" id="EFJ40595.1"/>
    </source>
</evidence>
<dbReference type="PANTHER" id="PTHR46345:SF8">
    <property type="entry name" value="FORMIN 3, ISOFORM B"/>
    <property type="match status" value="1"/>
</dbReference>
<feature type="region of interest" description="Disordered" evidence="1">
    <location>
        <begin position="312"/>
        <end position="424"/>
    </location>
</feature>
<feature type="signal peptide" evidence="2">
    <location>
        <begin position="1"/>
        <end position="25"/>
    </location>
</feature>
<dbReference type="PRINTS" id="PR01217">
    <property type="entry name" value="PRICHEXTENSN"/>
</dbReference>
<accession>D8UI17</accession>
<sequence>MARASSGSFLLVLITVLVTLSGCLGIKFDPCQPLSEIARGDAFPLGLVLIPSINASLLANLTAANGGMCNTSFQNYLVTKFNARVAIYNMRVDRLQVLKMPFPDIIFSMVNATTPLMALAAFRANVTSAPIYIASGYTPETYGAGFMVSTALLLRFDLGMLQYLQWYDMTCNECGGIRSDLCLHCTQAGIRACATPLNSCTCNTTINTDAASNSSSSNSSSSSSSCSLADERFDVCSTSINAAWLGTDRNSAVLRTGPQVQRLNAYSITGLFNTARDKFTQLKNFAYTNVLSSWNAVSSDAQSQYVDFEGGITQYDRKSPPPPPPSPPRPPAPPPSPSPPPGPPSPPAPPAPPPAPPSPPAPPAPPPAPPSPPTPPAPPLSPTPAAAPASGRRLTQDEAGTAAAAAAAVQDAAAKEQEPEEAKL</sequence>
<protein>
    <recommendedName>
        <fullName evidence="5">Pherophorin domain-containing protein</fullName>
    </recommendedName>
</protein>
<organism evidence="4">
    <name type="scientific">Volvox carteri f. nagariensis</name>
    <dbReference type="NCBI Taxonomy" id="3068"/>
    <lineage>
        <taxon>Eukaryota</taxon>
        <taxon>Viridiplantae</taxon>
        <taxon>Chlorophyta</taxon>
        <taxon>core chlorophytes</taxon>
        <taxon>Chlorophyceae</taxon>
        <taxon>CS clade</taxon>
        <taxon>Chlamydomonadales</taxon>
        <taxon>Volvocaceae</taxon>
        <taxon>Volvox</taxon>
    </lineage>
</organism>
<dbReference type="FunCoup" id="D8UI17">
    <property type="interactions" value="105"/>
</dbReference>
<dbReference type="AlphaFoldDB" id="D8UI17"/>
<dbReference type="RefSeq" id="XP_002958302.1">
    <property type="nucleotide sequence ID" value="XM_002958256.1"/>
</dbReference>
<evidence type="ECO:0000256" key="1">
    <source>
        <dbReference type="SAM" id="MobiDB-lite"/>
    </source>
</evidence>